<dbReference type="Pfam" id="PF13561">
    <property type="entry name" value="adh_short_C2"/>
    <property type="match status" value="1"/>
</dbReference>
<dbReference type="GO" id="GO:0016616">
    <property type="term" value="F:oxidoreductase activity, acting on the CH-OH group of donors, NAD or NADP as acceptor"/>
    <property type="evidence" value="ECO:0007669"/>
    <property type="project" value="TreeGrafter"/>
</dbReference>
<dbReference type="InterPro" id="IPR036291">
    <property type="entry name" value="NAD(P)-bd_dom_sf"/>
</dbReference>
<proteinExistence type="inferred from homology"/>
<comment type="caution">
    <text evidence="5">The sequence shown here is derived from an EMBL/GenBank/DDBJ whole genome shotgun (WGS) entry which is preliminary data.</text>
</comment>
<evidence type="ECO:0000313" key="6">
    <source>
        <dbReference type="Proteomes" id="UP000750522"/>
    </source>
</evidence>
<evidence type="ECO:0000256" key="3">
    <source>
        <dbReference type="ARBA" id="ARBA00023002"/>
    </source>
</evidence>
<dbReference type="Gene3D" id="3.40.50.720">
    <property type="entry name" value="NAD(P)-binding Rossmann-like Domain"/>
    <property type="match status" value="1"/>
</dbReference>
<dbReference type="SUPFAM" id="SSF51735">
    <property type="entry name" value="NAD(P)-binding Rossmann-fold domains"/>
    <property type="match status" value="1"/>
</dbReference>
<accession>A0A9P5KUV8</accession>
<comment type="similarity">
    <text evidence="1 4">Belongs to the short-chain dehydrogenases/reductases (SDR) family.</text>
</comment>
<dbReference type="Pfam" id="PF00106">
    <property type="entry name" value="adh_short"/>
    <property type="match status" value="1"/>
</dbReference>
<name>A0A9P5KUV8_GEOCN</name>
<sequence>MPSNEINSPVPQLQNLFSLEGKAVVITGASGGMASTVSRYLLSAGATFLALLDMDVSALERTQKQLQAEFPGARLAHWVCNVSDEPTVREVLTQVRAAAGQQLNVLINTAGYCENVSALDYGADRVNRLLHVNLTGSMIMATEFARTVLADLGIDRSQPQPDAEELARAHNQPLRTTASIILIASMSGHIINHPQPQTPYNISKAGVIHLAKSLASEWAQYGIRVNSLSPGYILTPLTRAILERDPALKANWESGVPALRMAEADEFAGPIIFMSADASSYMTGADLVVDGGYTIR</sequence>
<evidence type="ECO:0000313" key="5">
    <source>
        <dbReference type="EMBL" id="KAF5102989.1"/>
    </source>
</evidence>
<dbReference type="Proteomes" id="UP000750522">
    <property type="component" value="Unassembled WGS sequence"/>
</dbReference>
<gene>
    <name evidence="5" type="ORF">DV451_001689</name>
</gene>
<evidence type="ECO:0000256" key="2">
    <source>
        <dbReference type="ARBA" id="ARBA00022857"/>
    </source>
</evidence>
<evidence type="ECO:0000256" key="1">
    <source>
        <dbReference type="ARBA" id="ARBA00006484"/>
    </source>
</evidence>
<organism evidence="5 6">
    <name type="scientific">Geotrichum candidum</name>
    <name type="common">Oospora lactis</name>
    <name type="synonym">Dipodascus geotrichum</name>
    <dbReference type="NCBI Taxonomy" id="1173061"/>
    <lineage>
        <taxon>Eukaryota</taxon>
        <taxon>Fungi</taxon>
        <taxon>Dikarya</taxon>
        <taxon>Ascomycota</taxon>
        <taxon>Saccharomycotina</taxon>
        <taxon>Dipodascomycetes</taxon>
        <taxon>Dipodascales</taxon>
        <taxon>Dipodascaceae</taxon>
        <taxon>Geotrichum</taxon>
    </lineage>
</organism>
<dbReference type="PANTHER" id="PTHR42760:SF115">
    <property type="entry name" value="3-OXOACYL-[ACYL-CARRIER-PROTEIN] REDUCTASE FABG"/>
    <property type="match status" value="1"/>
</dbReference>
<reference evidence="5" key="1">
    <citation type="journal article" date="2020" name="Front. Microbiol.">
        <title>Phenotypic and Genetic Characterization of the Cheese Ripening Yeast Geotrichum candidum.</title>
        <authorList>
            <person name="Perkins V."/>
            <person name="Vignola S."/>
            <person name="Lessard M.H."/>
            <person name="Plante P.L."/>
            <person name="Corbeil J."/>
            <person name="Dugat-Bony E."/>
            <person name="Frenette M."/>
            <person name="Labrie S."/>
        </authorList>
    </citation>
    <scope>NUCLEOTIDE SEQUENCE</scope>
    <source>
        <strain evidence="5">LMA-70</strain>
    </source>
</reference>
<evidence type="ECO:0000256" key="4">
    <source>
        <dbReference type="RuleBase" id="RU000363"/>
    </source>
</evidence>
<dbReference type="PANTHER" id="PTHR42760">
    <property type="entry name" value="SHORT-CHAIN DEHYDROGENASES/REDUCTASES FAMILY MEMBER"/>
    <property type="match status" value="1"/>
</dbReference>
<dbReference type="InterPro" id="IPR020904">
    <property type="entry name" value="Sc_DH/Rdtase_CS"/>
</dbReference>
<dbReference type="PRINTS" id="PR00080">
    <property type="entry name" value="SDRFAMILY"/>
</dbReference>
<keyword evidence="2" id="KW-0521">NADP</keyword>
<protein>
    <submittedName>
        <fullName evidence="5">Uncharacterized protein</fullName>
    </submittedName>
</protein>
<reference evidence="5" key="2">
    <citation type="submission" date="2020-01" db="EMBL/GenBank/DDBJ databases">
        <authorList>
            <person name="Perkins V."/>
            <person name="Lessard M.-H."/>
            <person name="Dugat-Bony E."/>
            <person name="Frenette M."/>
            <person name="Labrie S."/>
        </authorList>
    </citation>
    <scope>NUCLEOTIDE SEQUENCE</scope>
    <source>
        <strain evidence="5">LMA-70</strain>
    </source>
</reference>
<keyword evidence="3" id="KW-0560">Oxidoreductase</keyword>
<dbReference type="AlphaFoldDB" id="A0A9P5KUV8"/>
<dbReference type="PRINTS" id="PR00081">
    <property type="entry name" value="GDHRDH"/>
</dbReference>
<dbReference type="EMBL" id="QQZK01000026">
    <property type="protein sequence ID" value="KAF5102989.1"/>
    <property type="molecule type" value="Genomic_DNA"/>
</dbReference>
<dbReference type="InterPro" id="IPR002347">
    <property type="entry name" value="SDR_fam"/>
</dbReference>
<dbReference type="PROSITE" id="PS00061">
    <property type="entry name" value="ADH_SHORT"/>
    <property type="match status" value="1"/>
</dbReference>